<dbReference type="Proteomes" id="UP000237819">
    <property type="component" value="Unassembled WGS sequence"/>
</dbReference>
<dbReference type="OrthoDB" id="9966659at2"/>
<reference evidence="1 2" key="1">
    <citation type="submission" date="2018-02" db="EMBL/GenBank/DDBJ databases">
        <title>Comparative genomes isolates from brazilian mangrove.</title>
        <authorList>
            <person name="Araujo J.E."/>
            <person name="Taketani R.G."/>
            <person name="Silva M.C.P."/>
            <person name="Loureco M.V."/>
            <person name="Andreote F.D."/>
        </authorList>
    </citation>
    <scope>NUCLEOTIDE SEQUENCE [LARGE SCALE GENOMIC DNA]</scope>
    <source>
        <strain evidence="1 2">Nap-Phe MGV</strain>
    </source>
</reference>
<evidence type="ECO:0000313" key="2">
    <source>
        <dbReference type="Proteomes" id="UP000237819"/>
    </source>
</evidence>
<dbReference type="EMBL" id="PUHZ01000012">
    <property type="protein sequence ID" value="PQO45854.1"/>
    <property type="molecule type" value="Genomic_DNA"/>
</dbReference>
<evidence type="ECO:0000313" key="1">
    <source>
        <dbReference type="EMBL" id="PQO45854.1"/>
    </source>
</evidence>
<gene>
    <name evidence="1" type="ORF">C5Y93_11390</name>
</gene>
<comment type="caution">
    <text evidence="1">The sequence shown here is derived from an EMBL/GenBank/DDBJ whole genome shotgun (WGS) entry which is preliminary data.</text>
</comment>
<sequence>MNEHLTKSADDERKDEILLALRKASREAWELDDELRRLCVSQVRQTLSNDEANTRDKQAAAAFVLKLSEFNLDRTFLMAEIAALVGQHDAEQPIDVLNNKNFFRNEAHETFEPAD</sequence>
<protein>
    <submittedName>
        <fullName evidence="1">Uncharacterized protein</fullName>
    </submittedName>
</protein>
<proteinExistence type="predicted"/>
<name>A0A2S8GPC4_9BACT</name>
<dbReference type="AlphaFoldDB" id="A0A2S8GPC4"/>
<dbReference type="RefSeq" id="WP_105335554.1">
    <property type="nucleotide sequence ID" value="NZ_PUHZ01000012.1"/>
</dbReference>
<organism evidence="1 2">
    <name type="scientific">Blastopirellula marina</name>
    <dbReference type="NCBI Taxonomy" id="124"/>
    <lineage>
        <taxon>Bacteria</taxon>
        <taxon>Pseudomonadati</taxon>
        <taxon>Planctomycetota</taxon>
        <taxon>Planctomycetia</taxon>
        <taxon>Pirellulales</taxon>
        <taxon>Pirellulaceae</taxon>
        <taxon>Blastopirellula</taxon>
    </lineage>
</organism>
<accession>A0A2S8GPC4</accession>